<evidence type="ECO:0000313" key="13">
    <source>
        <dbReference type="Proteomes" id="UP000007881"/>
    </source>
</evidence>
<sequence length="281" mass="30607">MECGFSPATLAAYAGDLRDLRTWMEREGHRGGWHELDHERLVGHLQSLAAGGLQTASIARHTATIRVFCRFAAAAGHTPADAAERLSQPRTWRTLPHVLGHADAEKLLAAPDPAATLYLRDVALLELLYAGGLRASEAAALPADAIDATLGVVRVLGKGNKERILPVGTPCLQAIQRYAEQLRPKLLKEPTGRLFLSRTGQPVTRIVVWQVVKRHAAAAGLHNVHPHTLRHSYATQLLAGGADLRVVQEMLGHADLGTTELYTHVDRSRLADVLARFHPRP</sequence>
<organism evidence="12 13">
    <name type="scientific">Phycisphaera mikurensis (strain NBRC 102666 / KCTC 22515 / FYK2301M01)</name>
    <dbReference type="NCBI Taxonomy" id="1142394"/>
    <lineage>
        <taxon>Bacteria</taxon>
        <taxon>Pseudomonadati</taxon>
        <taxon>Planctomycetota</taxon>
        <taxon>Phycisphaerae</taxon>
        <taxon>Phycisphaerales</taxon>
        <taxon>Phycisphaeraceae</taxon>
        <taxon>Phycisphaera</taxon>
    </lineage>
</organism>
<dbReference type="GO" id="GO:0003677">
    <property type="term" value="F:DNA binding"/>
    <property type="evidence" value="ECO:0007669"/>
    <property type="project" value="UniProtKB-UniRule"/>
</dbReference>
<dbReference type="GO" id="GO:0007059">
    <property type="term" value="P:chromosome segregation"/>
    <property type="evidence" value="ECO:0007669"/>
    <property type="project" value="UniProtKB-UniRule"/>
</dbReference>
<keyword evidence="5 9" id="KW-0229">DNA integration</keyword>
<dbReference type="InterPro" id="IPR002104">
    <property type="entry name" value="Integrase_catalytic"/>
</dbReference>
<dbReference type="SUPFAM" id="SSF56349">
    <property type="entry name" value="DNA breaking-rejoining enzymes"/>
    <property type="match status" value="1"/>
</dbReference>
<dbReference type="PANTHER" id="PTHR30349:SF81">
    <property type="entry name" value="TYROSINE RECOMBINASE XERC"/>
    <property type="match status" value="1"/>
</dbReference>
<dbReference type="AlphaFoldDB" id="I0ID51"/>
<dbReference type="Pfam" id="PF00589">
    <property type="entry name" value="Phage_integrase"/>
    <property type="match status" value="1"/>
</dbReference>
<dbReference type="NCBIfam" id="NF001399">
    <property type="entry name" value="PRK00283.1"/>
    <property type="match status" value="1"/>
</dbReference>
<keyword evidence="8 9" id="KW-0131">Cell cycle</keyword>
<feature type="active site" evidence="9">
    <location>
        <position position="253"/>
    </location>
</feature>
<dbReference type="Pfam" id="PF02899">
    <property type="entry name" value="Phage_int_SAM_1"/>
    <property type="match status" value="1"/>
</dbReference>
<feature type="domain" description="Core-binding (CB)" evidence="11">
    <location>
        <begin position="1"/>
        <end position="73"/>
    </location>
</feature>
<keyword evidence="2 9" id="KW-0963">Cytoplasm</keyword>
<feature type="active site" evidence="9">
    <location>
        <position position="158"/>
    </location>
</feature>
<gene>
    <name evidence="12" type="primary">xerD</name>
    <name evidence="9" type="synonym">xerC</name>
    <name evidence="12" type="ordered locus">PSMK_10300</name>
</gene>
<evidence type="ECO:0000256" key="9">
    <source>
        <dbReference type="HAMAP-Rule" id="MF_01808"/>
    </source>
</evidence>
<dbReference type="HAMAP" id="MF_01808">
    <property type="entry name" value="Recomb_XerC_XerD"/>
    <property type="match status" value="1"/>
</dbReference>
<evidence type="ECO:0000256" key="6">
    <source>
        <dbReference type="ARBA" id="ARBA00023125"/>
    </source>
</evidence>
<dbReference type="KEGG" id="phm:PSMK_10300"/>
<dbReference type="STRING" id="1142394.PSMK_10300"/>
<dbReference type="SUPFAM" id="SSF47823">
    <property type="entry name" value="lambda integrase-like, N-terminal domain"/>
    <property type="match status" value="1"/>
</dbReference>
<feature type="active site" evidence="9">
    <location>
        <position position="230"/>
    </location>
</feature>
<dbReference type="InterPro" id="IPR004107">
    <property type="entry name" value="Integrase_SAM-like_N"/>
</dbReference>
<comment type="function">
    <text evidence="9">Site-specific tyrosine recombinase, which acts by catalyzing the cutting and rejoining of the recombining DNA molecules. The XerC-XerD complex is essential to convert dimers of the bacterial chromosome into monomers to permit their segregation at cell division. It also contributes to the segregational stability of plasmids.</text>
</comment>
<dbReference type="GO" id="GO:0005737">
    <property type="term" value="C:cytoplasm"/>
    <property type="evidence" value="ECO:0007669"/>
    <property type="project" value="UniProtKB-SubCell"/>
</dbReference>
<dbReference type="Proteomes" id="UP000007881">
    <property type="component" value="Chromosome"/>
</dbReference>
<dbReference type="GO" id="GO:0051301">
    <property type="term" value="P:cell division"/>
    <property type="evidence" value="ECO:0007669"/>
    <property type="project" value="UniProtKB-KW"/>
</dbReference>
<dbReference type="InterPro" id="IPR023009">
    <property type="entry name" value="Tyrosine_recombinase_XerC/XerD"/>
</dbReference>
<feature type="active site" evidence="9">
    <location>
        <position position="227"/>
    </location>
</feature>
<feature type="domain" description="Tyr recombinase" evidence="10">
    <location>
        <begin position="94"/>
        <end position="275"/>
    </location>
</feature>
<dbReference type="InterPro" id="IPR050090">
    <property type="entry name" value="Tyrosine_recombinase_XerCD"/>
</dbReference>
<dbReference type="EMBL" id="AP012338">
    <property type="protein sequence ID" value="BAM03189.1"/>
    <property type="molecule type" value="Genomic_DNA"/>
</dbReference>
<dbReference type="GO" id="GO:0009037">
    <property type="term" value="F:tyrosine-based site-specific recombinase activity"/>
    <property type="evidence" value="ECO:0007669"/>
    <property type="project" value="UniProtKB-UniRule"/>
</dbReference>
<dbReference type="GO" id="GO:0006313">
    <property type="term" value="P:DNA transposition"/>
    <property type="evidence" value="ECO:0007669"/>
    <property type="project" value="UniProtKB-UniRule"/>
</dbReference>
<dbReference type="InterPro" id="IPR010998">
    <property type="entry name" value="Integrase_recombinase_N"/>
</dbReference>
<feature type="active site" description="O-(3'-phospho-DNA)-tyrosine intermediate" evidence="9">
    <location>
        <position position="262"/>
    </location>
</feature>
<keyword evidence="3 9" id="KW-0132">Cell division</keyword>
<keyword evidence="6 9" id="KW-0238">DNA-binding</keyword>
<evidence type="ECO:0000256" key="4">
    <source>
        <dbReference type="ARBA" id="ARBA00022829"/>
    </source>
</evidence>
<comment type="subcellular location">
    <subcellularLocation>
        <location evidence="1 9">Cytoplasm</location>
    </subcellularLocation>
</comment>
<dbReference type="InterPro" id="IPR011010">
    <property type="entry name" value="DNA_brk_join_enz"/>
</dbReference>
<dbReference type="PROSITE" id="PS51898">
    <property type="entry name" value="TYR_RECOMBINASE"/>
    <property type="match status" value="1"/>
</dbReference>
<evidence type="ECO:0000313" key="12">
    <source>
        <dbReference type="EMBL" id="BAM03189.1"/>
    </source>
</evidence>
<evidence type="ECO:0000256" key="1">
    <source>
        <dbReference type="ARBA" id="ARBA00004496"/>
    </source>
</evidence>
<dbReference type="Gene3D" id="1.10.150.130">
    <property type="match status" value="1"/>
</dbReference>
<dbReference type="CDD" id="cd00798">
    <property type="entry name" value="INT_XerDC_C"/>
    <property type="match status" value="1"/>
</dbReference>
<dbReference type="PANTHER" id="PTHR30349">
    <property type="entry name" value="PHAGE INTEGRASE-RELATED"/>
    <property type="match status" value="1"/>
</dbReference>
<evidence type="ECO:0000259" key="10">
    <source>
        <dbReference type="PROSITE" id="PS51898"/>
    </source>
</evidence>
<dbReference type="InterPro" id="IPR013762">
    <property type="entry name" value="Integrase-like_cat_sf"/>
</dbReference>
<protein>
    <recommendedName>
        <fullName evidence="9">Tyrosine recombinase XerC</fullName>
    </recommendedName>
</protein>
<comment type="similarity">
    <text evidence="9">Belongs to the 'phage' integrase family. XerC subfamily.</text>
</comment>
<evidence type="ECO:0000256" key="5">
    <source>
        <dbReference type="ARBA" id="ARBA00022908"/>
    </source>
</evidence>
<evidence type="ECO:0000256" key="7">
    <source>
        <dbReference type="ARBA" id="ARBA00023172"/>
    </source>
</evidence>
<evidence type="ECO:0000259" key="11">
    <source>
        <dbReference type="PROSITE" id="PS51900"/>
    </source>
</evidence>
<evidence type="ECO:0000256" key="3">
    <source>
        <dbReference type="ARBA" id="ARBA00022618"/>
    </source>
</evidence>
<dbReference type="PROSITE" id="PS51900">
    <property type="entry name" value="CB"/>
    <property type="match status" value="1"/>
</dbReference>
<dbReference type="InterPro" id="IPR044068">
    <property type="entry name" value="CB"/>
</dbReference>
<dbReference type="HOGENOM" id="CLU_027562_9_0_0"/>
<dbReference type="eggNOG" id="COG4974">
    <property type="taxonomic scope" value="Bacteria"/>
</dbReference>
<evidence type="ECO:0000256" key="8">
    <source>
        <dbReference type="ARBA" id="ARBA00023306"/>
    </source>
</evidence>
<feature type="active site" evidence="9">
    <location>
        <position position="134"/>
    </location>
</feature>
<evidence type="ECO:0000256" key="2">
    <source>
        <dbReference type="ARBA" id="ARBA00022490"/>
    </source>
</evidence>
<dbReference type="Gene3D" id="1.10.443.10">
    <property type="entry name" value="Intergrase catalytic core"/>
    <property type="match status" value="1"/>
</dbReference>
<keyword evidence="13" id="KW-1185">Reference proteome</keyword>
<keyword evidence="7 9" id="KW-0233">DNA recombination</keyword>
<name>I0ID51_PHYMF</name>
<proteinExistence type="inferred from homology"/>
<comment type="subunit">
    <text evidence="9">Forms a cyclic heterotetrameric complex composed of two molecules of XerC and two molecules of XerD.</text>
</comment>
<accession>I0ID51</accession>
<reference evidence="12 13" key="1">
    <citation type="submission" date="2012-02" db="EMBL/GenBank/DDBJ databases">
        <title>Complete genome sequence of Phycisphaera mikurensis NBRC 102666.</title>
        <authorList>
            <person name="Ankai A."/>
            <person name="Hosoyama A."/>
            <person name="Terui Y."/>
            <person name="Sekine M."/>
            <person name="Fukai R."/>
            <person name="Kato Y."/>
            <person name="Nakamura S."/>
            <person name="Yamada-Narita S."/>
            <person name="Kawakoshi A."/>
            <person name="Fukunaga Y."/>
            <person name="Yamazaki S."/>
            <person name="Fujita N."/>
        </authorList>
    </citation>
    <scope>NUCLEOTIDE SEQUENCE [LARGE SCALE GENOMIC DNA]</scope>
    <source>
        <strain evidence="13">NBRC 102666 / KCTC 22515 / FYK2301M01</strain>
    </source>
</reference>
<keyword evidence="4 9" id="KW-0159">Chromosome partition</keyword>